<feature type="transmembrane region" description="Helical" evidence="14">
    <location>
        <begin position="751"/>
        <end position="774"/>
    </location>
</feature>
<dbReference type="InterPro" id="IPR013083">
    <property type="entry name" value="Znf_RING/FYVE/PHD"/>
</dbReference>
<feature type="transmembrane region" description="Helical" evidence="14">
    <location>
        <begin position="546"/>
        <end position="567"/>
    </location>
</feature>
<keyword evidence="6 14" id="KW-0812">Transmembrane</keyword>
<evidence type="ECO:0000256" key="7">
    <source>
        <dbReference type="ARBA" id="ARBA00022723"/>
    </source>
</evidence>
<feature type="transmembrane region" description="Helical" evidence="14">
    <location>
        <begin position="427"/>
        <end position="445"/>
    </location>
</feature>
<keyword evidence="10" id="KW-0862">Zinc</keyword>
<evidence type="ECO:0000256" key="10">
    <source>
        <dbReference type="ARBA" id="ARBA00022833"/>
    </source>
</evidence>
<dbReference type="GO" id="GO:0005789">
    <property type="term" value="C:endoplasmic reticulum membrane"/>
    <property type="evidence" value="ECO:0007669"/>
    <property type="project" value="TreeGrafter"/>
</dbReference>
<dbReference type="Gene3D" id="3.30.40.10">
    <property type="entry name" value="Zinc/RING finger domain, C3HC4 (zinc finger)"/>
    <property type="match status" value="1"/>
</dbReference>
<feature type="transmembrane region" description="Helical" evidence="14">
    <location>
        <begin position="148"/>
        <end position="168"/>
    </location>
</feature>
<feature type="transmembrane region" description="Helical" evidence="14">
    <location>
        <begin position="355"/>
        <end position="377"/>
    </location>
</feature>
<feature type="domain" description="RING-CH-type" evidence="15">
    <location>
        <begin position="6"/>
        <end position="67"/>
    </location>
</feature>
<dbReference type="AlphaFoldDB" id="A0AA85JBD5"/>
<evidence type="ECO:0000256" key="3">
    <source>
        <dbReference type="ARBA" id="ARBA00004906"/>
    </source>
</evidence>
<keyword evidence="16" id="KW-1185">Reference proteome</keyword>
<dbReference type="FunFam" id="3.30.40.10:FF:000287">
    <property type="entry name" value="RING finger membrane protein"/>
    <property type="match status" value="1"/>
</dbReference>
<feature type="region of interest" description="Disordered" evidence="13">
    <location>
        <begin position="655"/>
        <end position="685"/>
    </location>
</feature>
<feature type="transmembrane region" description="Helical" evidence="14">
    <location>
        <begin position="794"/>
        <end position="818"/>
    </location>
</feature>
<accession>A0AA85JBD5</accession>
<dbReference type="SUPFAM" id="SSF57850">
    <property type="entry name" value="RING/U-box"/>
    <property type="match status" value="1"/>
</dbReference>
<keyword evidence="11 14" id="KW-1133">Transmembrane helix</keyword>
<dbReference type="SMART" id="SM00744">
    <property type="entry name" value="RINGv"/>
    <property type="match status" value="1"/>
</dbReference>
<sequence length="1090" mass="122482">MNASGEDRSNSDFCRVCRCEGTATKPLFHPCLCTGSIKYIHQDCLVRWLEYSKRNTCELCNHQFTFTRIYASGTPRFLPPTVLICGLANSLRRFLLNWIHLSIVFTAWLVVVPLSACRMYRCLFTGSVFSLLTLPLDMVSTKHLLQDCIQGFIIVIFALAAFLGYVSLREQLLQGAPAWLERDAHAEARAANAPAGHAGQPFFPDLFNIFGVANGGLGAAVFGEGNEDPAEPQVFNNDIQRDRTLQQDDIVNADPTPSSSSSLISSVMNQEAPVVDVSESSTTISGVTDTVNRRSTSTSQQLAWYAEDPGINLGGDIPDEEARVNDAEDADGVAEAMNWKHLLGLDGSLNFLEHVLWLIALNTLFIVIFAFCPYHMGQFTVLGFNLDRFISATHMEGFSTSLIGYIIFACALVLMHEVFSILNMPRACYWTGLGYVYIKVALVSLMELGIFPVLSGFWIDACTLSLFNATVTQRTNVFHYAPVVFTFIHWAVGMLYIFYMASLLVLGRSVLRPGVLRFIYHFNDPDYKPIQDMIFQPLPVYVQRLIATYSVWGILIVLMLWIPTEVIRHFIPKFLPFRINAAYDSPWDYSLEMILLQVVLPFLLDVQAKASLRQLLRWWCVSVAWLLGLRSYLLGDEPFSSGDFIVTENGREVPFKPGQYPRNEAQTSSNHANEELNPVHSSQTSNNEAHNLQAELYSVVSSCNEGNSSASNPSHEHVQPEVDAQDDGYTDEEDFTRYVPYKKTSCLKLRIFGLIILLLSSLMSLSLALLIVPVGVGRFLLNFRGKDSTSKHDAIALVGGFTVLGMILRLAPCIPIAFTGLWRIITLLGQCSNLISWSRPLRVFRIWTRLGTTCEITIRRPALPMAPMADLNRRCGFRFFTDTNIGTCAQNCFRASLNWLRLSLVASVLLGILPIALGLLVNFIFIVPFRVGARKSIVIGFWEHWIFGMMLLKVSILLILIGPPWWLRNRLEIFHDEILHHRQDVRATRLLWAIAPLLVAIGLSLSVPYLLAHYISPLFALDRKVALRYVYPSLFVLAVLIFLCALCIDQIRRLYIHIKDEKYLVGRQLVNFRPPSPSQSLVPASSIRSD</sequence>
<keyword evidence="5" id="KW-0808">Transferase</keyword>
<dbReference type="GO" id="GO:0036503">
    <property type="term" value="P:ERAD pathway"/>
    <property type="evidence" value="ECO:0007669"/>
    <property type="project" value="TreeGrafter"/>
</dbReference>
<reference evidence="17" key="2">
    <citation type="submission" date="2023-11" db="UniProtKB">
        <authorList>
            <consortium name="WormBaseParasite"/>
        </authorList>
    </citation>
    <scope>IDENTIFICATION</scope>
</reference>
<evidence type="ECO:0000256" key="2">
    <source>
        <dbReference type="ARBA" id="ARBA00004141"/>
    </source>
</evidence>
<feature type="transmembrane region" description="Helical" evidence="14">
    <location>
        <begin position="397"/>
        <end position="415"/>
    </location>
</feature>
<dbReference type="InterPro" id="IPR056521">
    <property type="entry name" value="MARCHF6-like_C"/>
</dbReference>
<dbReference type="PANTHER" id="PTHR13145:SF0">
    <property type="entry name" value="E3 UBIQUITIN-PROTEIN LIGASE MARCHF6"/>
    <property type="match status" value="1"/>
</dbReference>
<feature type="transmembrane region" description="Helical" evidence="14">
    <location>
        <begin position="1029"/>
        <end position="1048"/>
    </location>
</feature>
<proteinExistence type="predicted"/>
<evidence type="ECO:0000256" key="9">
    <source>
        <dbReference type="ARBA" id="ARBA00022786"/>
    </source>
</evidence>
<feature type="transmembrane region" description="Helical" evidence="14">
    <location>
        <begin position="587"/>
        <end position="604"/>
    </location>
</feature>
<keyword evidence="8" id="KW-0863">Zinc-finger</keyword>
<comment type="catalytic activity">
    <reaction evidence="1">
        <text>S-ubiquitinyl-[E2 ubiquitin-conjugating enzyme]-L-cysteine + [acceptor protein]-L-lysine = [E2 ubiquitin-conjugating enzyme]-L-cysteine + N(6)-ubiquitinyl-[acceptor protein]-L-lysine.</text>
        <dbReference type="EC" id="2.3.2.27"/>
    </reaction>
</comment>
<keyword evidence="9" id="KW-0833">Ubl conjugation pathway</keyword>
<dbReference type="WBParaSite" id="TREG1_20320.1">
    <property type="protein sequence ID" value="TREG1_20320.1"/>
    <property type="gene ID" value="TREG1_20320"/>
</dbReference>
<dbReference type="InterPro" id="IPR011016">
    <property type="entry name" value="Znf_RING-CH"/>
</dbReference>
<evidence type="ECO:0000259" key="15">
    <source>
        <dbReference type="PROSITE" id="PS51292"/>
    </source>
</evidence>
<evidence type="ECO:0000313" key="17">
    <source>
        <dbReference type="WBParaSite" id="TREG1_20320.1"/>
    </source>
</evidence>
<reference evidence="16" key="1">
    <citation type="submission" date="2022-06" db="EMBL/GenBank/DDBJ databases">
        <authorList>
            <person name="Berger JAMES D."/>
            <person name="Berger JAMES D."/>
        </authorList>
    </citation>
    <scope>NUCLEOTIDE SEQUENCE [LARGE SCALE GENOMIC DNA]</scope>
</reference>
<evidence type="ECO:0000256" key="4">
    <source>
        <dbReference type="ARBA" id="ARBA00012483"/>
    </source>
</evidence>
<name>A0AA85JBD5_TRIRE</name>
<evidence type="ECO:0000256" key="6">
    <source>
        <dbReference type="ARBA" id="ARBA00022692"/>
    </source>
</evidence>
<comment type="pathway">
    <text evidence="3">Protein modification; protein ubiquitination.</text>
</comment>
<dbReference type="Proteomes" id="UP000050795">
    <property type="component" value="Unassembled WGS sequence"/>
</dbReference>
<evidence type="ECO:0000256" key="14">
    <source>
        <dbReference type="SAM" id="Phobius"/>
    </source>
</evidence>
<evidence type="ECO:0000256" key="5">
    <source>
        <dbReference type="ARBA" id="ARBA00022679"/>
    </source>
</evidence>
<dbReference type="GO" id="GO:0061630">
    <property type="term" value="F:ubiquitin protein ligase activity"/>
    <property type="evidence" value="ECO:0007669"/>
    <property type="project" value="UniProtKB-EC"/>
</dbReference>
<dbReference type="EC" id="2.3.2.27" evidence="4"/>
<dbReference type="Pfam" id="PF23113">
    <property type="entry name" value="MARCHF6_C"/>
    <property type="match status" value="1"/>
</dbReference>
<feature type="transmembrane region" description="Helical" evidence="14">
    <location>
        <begin position="945"/>
        <end position="967"/>
    </location>
</feature>
<organism evidence="16 17">
    <name type="scientific">Trichobilharzia regenti</name>
    <name type="common">Nasal bird schistosome</name>
    <dbReference type="NCBI Taxonomy" id="157069"/>
    <lineage>
        <taxon>Eukaryota</taxon>
        <taxon>Metazoa</taxon>
        <taxon>Spiralia</taxon>
        <taxon>Lophotrochozoa</taxon>
        <taxon>Platyhelminthes</taxon>
        <taxon>Trematoda</taxon>
        <taxon>Digenea</taxon>
        <taxon>Strigeidida</taxon>
        <taxon>Schistosomatoidea</taxon>
        <taxon>Schistosomatidae</taxon>
        <taxon>Trichobilharzia</taxon>
    </lineage>
</organism>
<dbReference type="GO" id="GO:0008270">
    <property type="term" value="F:zinc ion binding"/>
    <property type="evidence" value="ECO:0007669"/>
    <property type="project" value="UniProtKB-KW"/>
</dbReference>
<dbReference type="CDD" id="cd16702">
    <property type="entry name" value="RING_CH-C4HC3_MARCH6"/>
    <property type="match status" value="1"/>
</dbReference>
<evidence type="ECO:0000256" key="12">
    <source>
        <dbReference type="ARBA" id="ARBA00023136"/>
    </source>
</evidence>
<comment type="subcellular location">
    <subcellularLocation>
        <location evidence="2">Membrane</location>
        <topology evidence="2">Multi-pass membrane protein</topology>
    </subcellularLocation>
</comment>
<keyword evidence="12 14" id="KW-0472">Membrane</keyword>
<evidence type="ECO:0000256" key="13">
    <source>
        <dbReference type="SAM" id="MobiDB-lite"/>
    </source>
</evidence>
<evidence type="ECO:0000256" key="11">
    <source>
        <dbReference type="ARBA" id="ARBA00022989"/>
    </source>
</evidence>
<feature type="transmembrane region" description="Helical" evidence="14">
    <location>
        <begin position="94"/>
        <end position="112"/>
    </location>
</feature>
<feature type="transmembrane region" description="Helical" evidence="14">
    <location>
        <begin position="988"/>
        <end position="1009"/>
    </location>
</feature>
<keyword evidence="7" id="KW-0479">Metal-binding</keyword>
<protein>
    <recommendedName>
        <fullName evidence="4">RING-type E3 ubiquitin transferase</fullName>
        <ecNumber evidence="4">2.3.2.27</ecNumber>
    </recommendedName>
</protein>
<feature type="transmembrane region" description="Helical" evidence="14">
    <location>
        <begin position="904"/>
        <end position="925"/>
    </location>
</feature>
<evidence type="ECO:0000256" key="8">
    <source>
        <dbReference type="ARBA" id="ARBA00022771"/>
    </source>
</evidence>
<dbReference type="PROSITE" id="PS51292">
    <property type="entry name" value="ZF_RING_CH"/>
    <property type="match status" value="1"/>
</dbReference>
<dbReference type="Pfam" id="PF12906">
    <property type="entry name" value="RINGv"/>
    <property type="match status" value="1"/>
</dbReference>
<dbReference type="PANTHER" id="PTHR13145">
    <property type="entry name" value="SSM4 PROTEIN"/>
    <property type="match status" value="1"/>
</dbReference>
<evidence type="ECO:0000256" key="1">
    <source>
        <dbReference type="ARBA" id="ARBA00000900"/>
    </source>
</evidence>
<feature type="transmembrane region" description="Helical" evidence="14">
    <location>
        <begin position="483"/>
        <end position="506"/>
    </location>
</feature>
<evidence type="ECO:0000313" key="16">
    <source>
        <dbReference type="Proteomes" id="UP000050795"/>
    </source>
</evidence>